<dbReference type="AlphaFoldDB" id="A0A8H5GSA8"/>
<dbReference type="OrthoDB" id="9944568at2759"/>
<comment type="caution">
    <text evidence="1">The sequence shown here is derived from an EMBL/GenBank/DDBJ whole genome shotgun (WGS) entry which is preliminary data.</text>
</comment>
<dbReference type="Proteomes" id="UP000559256">
    <property type="component" value="Unassembled WGS sequence"/>
</dbReference>
<proteinExistence type="predicted"/>
<dbReference type="EMBL" id="JAACJM010000011">
    <property type="protein sequence ID" value="KAF5370321.1"/>
    <property type="molecule type" value="Genomic_DNA"/>
</dbReference>
<sequence>MTPVFLLPLGLRITLQSFERFVNLQEIDNPKLVLIIGCVGLRLNATSQLMPIPATVTLTGTTTTTTTTTIKSQTCTLIMTMVPIYIPYASANAAVHPDHYHRLEPPAIHPPVGANLGLVGVLIHLLGDAVNNRSTCLVGNEFDHFCECYSIDQKMRAHSPRSCPRASRPRGYGMTFFYSRMWMLYPSTSDTSPDPTSWLPSTSASQPAKTSMCEWSPIENLIQQCYEAYGVNLKHVTISPELRQLPSRTGSQR</sequence>
<reference evidence="1 2" key="1">
    <citation type="journal article" date="2020" name="ISME J.">
        <title>Uncovering the hidden diversity of litter-decomposition mechanisms in mushroom-forming fungi.</title>
        <authorList>
            <person name="Floudas D."/>
            <person name="Bentzer J."/>
            <person name="Ahren D."/>
            <person name="Johansson T."/>
            <person name="Persson P."/>
            <person name="Tunlid A."/>
        </authorList>
    </citation>
    <scope>NUCLEOTIDE SEQUENCE [LARGE SCALE GENOMIC DNA]</scope>
    <source>
        <strain evidence="1 2">CBS 291.85</strain>
    </source>
</reference>
<organism evidence="1 2">
    <name type="scientific">Tetrapyrgos nigripes</name>
    <dbReference type="NCBI Taxonomy" id="182062"/>
    <lineage>
        <taxon>Eukaryota</taxon>
        <taxon>Fungi</taxon>
        <taxon>Dikarya</taxon>
        <taxon>Basidiomycota</taxon>
        <taxon>Agaricomycotina</taxon>
        <taxon>Agaricomycetes</taxon>
        <taxon>Agaricomycetidae</taxon>
        <taxon>Agaricales</taxon>
        <taxon>Marasmiineae</taxon>
        <taxon>Marasmiaceae</taxon>
        <taxon>Tetrapyrgos</taxon>
    </lineage>
</organism>
<name>A0A8H5GSA8_9AGAR</name>
<accession>A0A8H5GSA8</accession>
<evidence type="ECO:0000313" key="2">
    <source>
        <dbReference type="Proteomes" id="UP000559256"/>
    </source>
</evidence>
<gene>
    <name evidence="1" type="ORF">D9758_006971</name>
</gene>
<keyword evidence="2" id="KW-1185">Reference proteome</keyword>
<protein>
    <submittedName>
        <fullName evidence="1">Uncharacterized protein</fullName>
    </submittedName>
</protein>
<evidence type="ECO:0000313" key="1">
    <source>
        <dbReference type="EMBL" id="KAF5370321.1"/>
    </source>
</evidence>